<protein>
    <submittedName>
        <fullName evidence="2">Alternative oxidase 1B</fullName>
    </submittedName>
</protein>
<proteinExistence type="predicted"/>
<accession>A0A5A7R9E4</accession>
<dbReference type="OrthoDB" id="10659890at2759"/>
<gene>
    <name evidence="2" type="ORF">STAS_31922</name>
</gene>
<reference evidence="2" key="1">
    <citation type="journal article" date="2019" name="Curr. Biol.">
        <title>Genome Sequence of Striga asiatica Provides Insight into the Evolution of Plant Parasitism.</title>
        <authorList>
            <person name="Yoshida S."/>
            <person name="Kim S."/>
            <person name="Wafula E.K."/>
            <person name="Tanskanen J."/>
            <person name="Kim Y."/>
            <person name="Honaas L."/>
            <person name="Yang Z."/>
            <person name="Spallek T."/>
            <person name="Conn C.E."/>
            <person name="Ichihashi Y."/>
            <person name="Cheong K."/>
            <person name="Cui S."/>
            <person name="Der J.P."/>
            <person name="Gundlach H."/>
            <person name="Jiao Y."/>
            <person name="Hori C."/>
            <person name="Ishida J.K."/>
            <person name="Kasahara H."/>
            <person name="Kiba T."/>
            <person name="Kim M."/>
            <person name="Koo N."/>
            <person name="Laohavisit A."/>
            <person name="Lee Y."/>
            <person name="Lumba S."/>
            <person name="Mccourt P."/>
            <person name="Mortimer J.C."/>
            <person name="Mutuku J.M."/>
            <person name="Nomura T."/>
            <person name="Sasaki-sekimoto Y."/>
            <person name="Seto Y."/>
            <person name="Wang Y."/>
            <person name="Wakatake T."/>
            <person name="Sakakibara H."/>
            <person name="Demura T."/>
            <person name="Yamaguchi S."/>
            <person name="Yoneyama K."/>
            <person name="Manabe R."/>
            <person name="Nelson D.C."/>
            <person name="Schulman A.H."/>
            <person name="Timko M.P."/>
            <person name="Depamphilis C.W."/>
            <person name="Choi D."/>
            <person name="Shirasu K."/>
        </authorList>
    </citation>
    <scope>NUCLEOTIDE SEQUENCE [LARGE SCALE GENOMIC DNA]</scope>
    <source>
        <strain evidence="2">UVA1</strain>
    </source>
</reference>
<organism evidence="2 3">
    <name type="scientific">Striga asiatica</name>
    <name type="common">Asiatic witchweed</name>
    <name type="synonym">Buchnera asiatica</name>
    <dbReference type="NCBI Taxonomy" id="4170"/>
    <lineage>
        <taxon>Eukaryota</taxon>
        <taxon>Viridiplantae</taxon>
        <taxon>Streptophyta</taxon>
        <taxon>Embryophyta</taxon>
        <taxon>Tracheophyta</taxon>
        <taxon>Spermatophyta</taxon>
        <taxon>Magnoliopsida</taxon>
        <taxon>eudicotyledons</taxon>
        <taxon>Gunneridae</taxon>
        <taxon>Pentapetalae</taxon>
        <taxon>asterids</taxon>
        <taxon>lamiids</taxon>
        <taxon>Lamiales</taxon>
        <taxon>Orobanchaceae</taxon>
        <taxon>Buchnereae</taxon>
        <taxon>Striga</taxon>
    </lineage>
</organism>
<evidence type="ECO:0000313" key="3">
    <source>
        <dbReference type="Proteomes" id="UP000325081"/>
    </source>
</evidence>
<comment type="caution">
    <text evidence="2">The sequence shown here is derived from an EMBL/GenBank/DDBJ whole genome shotgun (WGS) entry which is preliminary data.</text>
</comment>
<evidence type="ECO:0000313" key="2">
    <source>
        <dbReference type="EMBL" id="GER54343.1"/>
    </source>
</evidence>
<keyword evidence="3" id="KW-1185">Reference proteome</keyword>
<dbReference type="EMBL" id="BKCP01011070">
    <property type="protein sequence ID" value="GER54343.1"/>
    <property type="molecule type" value="Genomic_DNA"/>
</dbReference>
<dbReference type="AlphaFoldDB" id="A0A5A7R9E4"/>
<feature type="region of interest" description="Disordered" evidence="1">
    <location>
        <begin position="133"/>
        <end position="157"/>
    </location>
</feature>
<evidence type="ECO:0000256" key="1">
    <source>
        <dbReference type="SAM" id="MobiDB-lite"/>
    </source>
</evidence>
<name>A0A5A7R9E4_STRAF</name>
<sequence>MIAVQDTKFLSGSESKIALAFLKSPHLAYMLINELFKYGLNANPRFIIVFSTSIPIFRAPRLAQDDRTPTSVTSSGHKPNNFISSYKSKTSLQSPFCEYPDIIAFQEIKFFTSISSNSFLASSVQLPHQTQAMKGHSQRQVHWGTAPGNQSQNRDGIKRHVFGPHKAEKKQPQTAVGSGISSNALRALSGEENLQYMDIRAVCTKGSRRQPDLMTAAEDLRVKGKVKAFGATPERSIWRAWLYWPLLERSLSCVFHFPAAAAAMAAVVMRSGNLSRLMDDGTHPTWSTEVSHTSNHNKPSKKWITKPSKIPREKGVSQSFSCFKPRARVIPQKSLQEIN</sequence>
<dbReference type="Proteomes" id="UP000325081">
    <property type="component" value="Unassembled WGS sequence"/>
</dbReference>